<dbReference type="Proteomes" id="UP000886998">
    <property type="component" value="Unassembled WGS sequence"/>
</dbReference>
<feature type="domain" description="Guanylate cyclase" evidence="12">
    <location>
        <begin position="153"/>
        <end position="193"/>
    </location>
</feature>
<reference evidence="13" key="1">
    <citation type="submission" date="2020-08" db="EMBL/GenBank/DDBJ databases">
        <title>Multicomponent nature underlies the extraordinary mechanical properties of spider dragline silk.</title>
        <authorList>
            <person name="Kono N."/>
            <person name="Nakamura H."/>
            <person name="Mori M."/>
            <person name="Yoshida Y."/>
            <person name="Ohtoshi R."/>
            <person name="Malay A.D."/>
            <person name="Moran D.A.P."/>
            <person name="Tomita M."/>
            <person name="Numata K."/>
            <person name="Arakawa K."/>
        </authorList>
    </citation>
    <scope>NUCLEOTIDE SEQUENCE</scope>
</reference>
<dbReference type="GO" id="GO:0035556">
    <property type="term" value="P:intracellular signal transduction"/>
    <property type="evidence" value="ECO:0007669"/>
    <property type="project" value="InterPro"/>
</dbReference>
<evidence type="ECO:0000313" key="14">
    <source>
        <dbReference type="Proteomes" id="UP000886998"/>
    </source>
</evidence>
<evidence type="ECO:0000256" key="9">
    <source>
        <dbReference type="ARBA" id="ARBA00022989"/>
    </source>
</evidence>
<accession>A0A8X7CQR6</accession>
<protein>
    <recommendedName>
        <fullName evidence="3">adenylate cyclase</fullName>
        <ecNumber evidence="3">4.6.1.1</ecNumber>
    </recommendedName>
</protein>
<dbReference type="EMBL" id="BMAV01022340">
    <property type="protein sequence ID" value="GFY77166.1"/>
    <property type="molecule type" value="Genomic_DNA"/>
</dbReference>
<comment type="caution">
    <text evidence="13">The sequence shown here is derived from an EMBL/GenBank/DDBJ whole genome shotgun (WGS) entry which is preliminary data.</text>
</comment>
<sequence length="193" mass="22323">MSEIARALVPEIPVRTFLLYTLQQLMSKSGTRSVFSLTFDVQRARDARLASRTELIADAVFYLTTLCVGLYIRYLIEVMSRRAFLDRRECIESKIKIETEKNQEEKFLQSILPMHIAREVRNDIREAIKDMNRLRMSHKPFNKLYVEKHKGVSILYADIVNSMLLAASLKVSDLVATLNDLFGRFDEMAEVSL</sequence>
<dbReference type="GO" id="GO:0005886">
    <property type="term" value="C:plasma membrane"/>
    <property type="evidence" value="ECO:0007669"/>
    <property type="project" value="TreeGrafter"/>
</dbReference>
<dbReference type="InterPro" id="IPR029787">
    <property type="entry name" value="Nucleotide_cyclase"/>
</dbReference>
<dbReference type="OrthoDB" id="6435111at2759"/>
<dbReference type="PROSITE" id="PS50125">
    <property type="entry name" value="GUANYLATE_CYCLASE_2"/>
    <property type="match status" value="1"/>
</dbReference>
<keyword evidence="14" id="KW-1185">Reference proteome</keyword>
<keyword evidence="8" id="KW-0460">Magnesium</keyword>
<gene>
    <name evidence="13" type="primary">rut</name>
    <name evidence="13" type="ORF">TNIN_70821</name>
</gene>
<comment type="subcellular location">
    <subcellularLocation>
        <location evidence="2">Membrane</location>
        <topology evidence="2">Multi-pass membrane protein</topology>
    </subcellularLocation>
</comment>
<evidence type="ECO:0000256" key="6">
    <source>
        <dbReference type="ARBA" id="ARBA00022741"/>
    </source>
</evidence>
<evidence type="ECO:0000256" key="3">
    <source>
        <dbReference type="ARBA" id="ARBA00012201"/>
    </source>
</evidence>
<dbReference type="EC" id="4.6.1.1" evidence="3"/>
<evidence type="ECO:0000313" key="13">
    <source>
        <dbReference type="EMBL" id="GFY77166.1"/>
    </source>
</evidence>
<dbReference type="InterPro" id="IPR032628">
    <property type="entry name" value="AC_N"/>
</dbReference>
<evidence type="ECO:0000256" key="2">
    <source>
        <dbReference type="ARBA" id="ARBA00004141"/>
    </source>
</evidence>
<comment type="catalytic activity">
    <reaction evidence="1">
        <text>ATP = 3',5'-cyclic AMP + diphosphate</text>
        <dbReference type="Rhea" id="RHEA:15389"/>
        <dbReference type="ChEBI" id="CHEBI:30616"/>
        <dbReference type="ChEBI" id="CHEBI:33019"/>
        <dbReference type="ChEBI" id="CHEBI:58165"/>
        <dbReference type="EC" id="4.6.1.1"/>
    </reaction>
</comment>
<dbReference type="GO" id="GO:0007189">
    <property type="term" value="P:adenylate cyclase-activating G protein-coupled receptor signaling pathway"/>
    <property type="evidence" value="ECO:0007669"/>
    <property type="project" value="TreeGrafter"/>
</dbReference>
<dbReference type="GO" id="GO:0005524">
    <property type="term" value="F:ATP binding"/>
    <property type="evidence" value="ECO:0007669"/>
    <property type="project" value="UniProtKB-KW"/>
</dbReference>
<dbReference type="GO" id="GO:0006171">
    <property type="term" value="P:cAMP biosynthetic process"/>
    <property type="evidence" value="ECO:0007669"/>
    <property type="project" value="TreeGrafter"/>
</dbReference>
<keyword evidence="5" id="KW-0479">Metal-binding</keyword>
<name>A0A8X7CQR6_9ARAC</name>
<keyword evidence="9" id="KW-1133">Transmembrane helix</keyword>
<dbReference type="GO" id="GO:0007193">
    <property type="term" value="P:adenylate cyclase-inhibiting G protein-coupled receptor signaling pathway"/>
    <property type="evidence" value="ECO:0007669"/>
    <property type="project" value="TreeGrafter"/>
</dbReference>
<dbReference type="Gene3D" id="3.30.70.1230">
    <property type="entry name" value="Nucleotide cyclase"/>
    <property type="match status" value="1"/>
</dbReference>
<keyword evidence="10" id="KW-0472">Membrane</keyword>
<dbReference type="InterPro" id="IPR001054">
    <property type="entry name" value="A/G_cyclase"/>
</dbReference>
<dbReference type="Pfam" id="PF00211">
    <property type="entry name" value="Guanylate_cyc"/>
    <property type="match status" value="1"/>
</dbReference>
<keyword evidence="7" id="KW-0067">ATP-binding</keyword>
<dbReference type="SUPFAM" id="SSF55073">
    <property type="entry name" value="Nucleotide cyclase"/>
    <property type="match status" value="1"/>
</dbReference>
<organism evidence="13 14">
    <name type="scientific">Trichonephila inaurata madagascariensis</name>
    <dbReference type="NCBI Taxonomy" id="2747483"/>
    <lineage>
        <taxon>Eukaryota</taxon>
        <taxon>Metazoa</taxon>
        <taxon>Ecdysozoa</taxon>
        <taxon>Arthropoda</taxon>
        <taxon>Chelicerata</taxon>
        <taxon>Arachnida</taxon>
        <taxon>Araneae</taxon>
        <taxon>Araneomorphae</taxon>
        <taxon>Entelegynae</taxon>
        <taxon>Araneoidea</taxon>
        <taxon>Nephilidae</taxon>
        <taxon>Trichonephila</taxon>
        <taxon>Trichonephila inaurata</taxon>
    </lineage>
</organism>
<evidence type="ECO:0000256" key="7">
    <source>
        <dbReference type="ARBA" id="ARBA00022840"/>
    </source>
</evidence>
<evidence type="ECO:0000256" key="4">
    <source>
        <dbReference type="ARBA" id="ARBA00022692"/>
    </source>
</evidence>
<evidence type="ECO:0000259" key="12">
    <source>
        <dbReference type="PROSITE" id="PS50125"/>
    </source>
</evidence>
<evidence type="ECO:0000256" key="1">
    <source>
        <dbReference type="ARBA" id="ARBA00001593"/>
    </source>
</evidence>
<keyword evidence="6" id="KW-0547">Nucleotide-binding</keyword>
<keyword evidence="11" id="KW-0456">Lyase</keyword>
<keyword evidence="4" id="KW-0812">Transmembrane</keyword>
<evidence type="ECO:0000256" key="8">
    <source>
        <dbReference type="ARBA" id="ARBA00022842"/>
    </source>
</evidence>
<evidence type="ECO:0000256" key="11">
    <source>
        <dbReference type="ARBA" id="ARBA00023239"/>
    </source>
</evidence>
<dbReference type="Pfam" id="PF16214">
    <property type="entry name" value="AC_N"/>
    <property type="match status" value="1"/>
</dbReference>
<dbReference type="PANTHER" id="PTHR45627:SF12">
    <property type="entry name" value="ADENYLATE CYCLASE TYPE 2"/>
    <property type="match status" value="1"/>
</dbReference>
<evidence type="ECO:0000256" key="5">
    <source>
        <dbReference type="ARBA" id="ARBA00022723"/>
    </source>
</evidence>
<proteinExistence type="predicted"/>
<evidence type="ECO:0000256" key="10">
    <source>
        <dbReference type="ARBA" id="ARBA00023136"/>
    </source>
</evidence>
<dbReference type="GO" id="GO:0046872">
    <property type="term" value="F:metal ion binding"/>
    <property type="evidence" value="ECO:0007669"/>
    <property type="project" value="UniProtKB-KW"/>
</dbReference>
<dbReference type="GO" id="GO:0004016">
    <property type="term" value="F:adenylate cyclase activity"/>
    <property type="evidence" value="ECO:0007669"/>
    <property type="project" value="UniProtKB-EC"/>
</dbReference>
<dbReference type="PANTHER" id="PTHR45627">
    <property type="entry name" value="ADENYLATE CYCLASE TYPE 1"/>
    <property type="match status" value="1"/>
</dbReference>
<dbReference type="AlphaFoldDB" id="A0A8X7CQR6"/>